<dbReference type="RefSeq" id="WP_117807711.1">
    <property type="nucleotide sequence ID" value="NZ_JACOOX010000003.1"/>
</dbReference>
<dbReference type="InterPro" id="IPR007373">
    <property type="entry name" value="Thiamin_PyroPKinase_B1-bd"/>
</dbReference>
<keyword evidence="4" id="KW-0067">ATP-binding</keyword>
<feature type="domain" description="Thiamin pyrophosphokinase thiamin-binding" evidence="6">
    <location>
        <begin position="143"/>
        <end position="209"/>
    </location>
</feature>
<evidence type="ECO:0000256" key="3">
    <source>
        <dbReference type="ARBA" id="ARBA00022777"/>
    </source>
</evidence>
<keyword evidence="2" id="KW-0547">Nucleotide-binding</keyword>
<dbReference type="Gene3D" id="3.40.50.10240">
    <property type="entry name" value="Thiamin pyrophosphokinase, catalytic domain"/>
    <property type="match status" value="1"/>
</dbReference>
<sequence length="215" mass="24103">MNRYLVVTGGTVSKKVLETVLSDYDFQKIIACDKGLEICQECDILPDLVIGDFDSAKTDIVASYREKTEFLDLDTHKDFTDTHVAISYILEQEIRPDEVILVGATGTRMDHTLANIGLLKQFAETEISAYLIDEHNRITMTAHQHIVKRTDAYRYVSLLPYTEQVTGVTLQGFYYNAQGLTLKLGESIGVSNELIAECGLIEFESGLLIVIESRD</sequence>
<dbReference type="EC" id="2.7.6.2" evidence="5"/>
<dbReference type="GO" id="GO:0016301">
    <property type="term" value="F:kinase activity"/>
    <property type="evidence" value="ECO:0007669"/>
    <property type="project" value="UniProtKB-KW"/>
</dbReference>
<evidence type="ECO:0000256" key="4">
    <source>
        <dbReference type="ARBA" id="ARBA00022840"/>
    </source>
</evidence>
<dbReference type="SUPFAM" id="SSF63862">
    <property type="entry name" value="Thiamin pyrophosphokinase, substrate-binding domain"/>
    <property type="match status" value="1"/>
</dbReference>
<dbReference type="PANTHER" id="PTHR41299">
    <property type="entry name" value="THIAMINE PYROPHOSPHOKINASE"/>
    <property type="match status" value="1"/>
</dbReference>
<evidence type="ECO:0000313" key="7">
    <source>
        <dbReference type="EMBL" id="MBC5662681.1"/>
    </source>
</evidence>
<dbReference type="Pfam" id="PF04263">
    <property type="entry name" value="TPK_catalytic"/>
    <property type="match status" value="1"/>
</dbReference>
<proteinExistence type="predicted"/>
<organism evidence="7 8">
    <name type="scientific">Coprococcus hominis</name>
    <name type="common">ex Liu et al. 2022</name>
    <dbReference type="NCBI Taxonomy" id="2763039"/>
    <lineage>
        <taxon>Bacteria</taxon>
        <taxon>Bacillati</taxon>
        <taxon>Bacillota</taxon>
        <taxon>Clostridia</taxon>
        <taxon>Lachnospirales</taxon>
        <taxon>Lachnospiraceae</taxon>
        <taxon>Coprococcus</taxon>
    </lineage>
</organism>
<dbReference type="InterPro" id="IPR036371">
    <property type="entry name" value="TPK_B1-bd_sf"/>
</dbReference>
<dbReference type="SUPFAM" id="SSF63999">
    <property type="entry name" value="Thiamin pyrophosphokinase, catalytic domain"/>
    <property type="match status" value="1"/>
</dbReference>
<dbReference type="GO" id="GO:0009229">
    <property type="term" value="P:thiamine diphosphate biosynthetic process"/>
    <property type="evidence" value="ECO:0007669"/>
    <property type="project" value="InterPro"/>
</dbReference>
<dbReference type="GO" id="GO:0006772">
    <property type="term" value="P:thiamine metabolic process"/>
    <property type="evidence" value="ECO:0007669"/>
    <property type="project" value="UniProtKB-UniRule"/>
</dbReference>
<keyword evidence="8" id="KW-1185">Reference proteome</keyword>
<dbReference type="PANTHER" id="PTHR41299:SF1">
    <property type="entry name" value="THIAMINE PYROPHOSPHOKINASE"/>
    <property type="match status" value="1"/>
</dbReference>
<dbReference type="GO" id="GO:0030975">
    <property type="term" value="F:thiamine binding"/>
    <property type="evidence" value="ECO:0007669"/>
    <property type="project" value="InterPro"/>
</dbReference>
<dbReference type="EMBL" id="JACOOX010000003">
    <property type="protein sequence ID" value="MBC5662681.1"/>
    <property type="molecule type" value="Genomic_DNA"/>
</dbReference>
<evidence type="ECO:0000259" key="6">
    <source>
        <dbReference type="SMART" id="SM00983"/>
    </source>
</evidence>
<dbReference type="SMART" id="SM00983">
    <property type="entry name" value="TPK_B1_binding"/>
    <property type="match status" value="1"/>
</dbReference>
<accession>A0A8I0DV12</accession>
<protein>
    <recommendedName>
        <fullName evidence="5">Thiamine diphosphokinase</fullName>
        <ecNumber evidence="5">2.7.6.2</ecNumber>
    </recommendedName>
</protein>
<evidence type="ECO:0000256" key="5">
    <source>
        <dbReference type="NCBIfam" id="TIGR01378"/>
    </source>
</evidence>
<dbReference type="NCBIfam" id="TIGR01378">
    <property type="entry name" value="thi_PPkinase"/>
    <property type="match status" value="1"/>
</dbReference>
<dbReference type="Pfam" id="PF04265">
    <property type="entry name" value="TPK_B1_binding"/>
    <property type="match status" value="1"/>
</dbReference>
<dbReference type="Proteomes" id="UP000615234">
    <property type="component" value="Unassembled WGS sequence"/>
</dbReference>
<dbReference type="CDD" id="cd07995">
    <property type="entry name" value="TPK"/>
    <property type="match status" value="1"/>
</dbReference>
<comment type="caution">
    <text evidence="7">The sequence shown here is derived from an EMBL/GenBank/DDBJ whole genome shotgun (WGS) entry which is preliminary data.</text>
</comment>
<dbReference type="GO" id="GO:0004788">
    <property type="term" value="F:thiamine diphosphokinase activity"/>
    <property type="evidence" value="ECO:0007669"/>
    <property type="project" value="UniProtKB-UniRule"/>
</dbReference>
<evidence type="ECO:0000256" key="2">
    <source>
        <dbReference type="ARBA" id="ARBA00022741"/>
    </source>
</evidence>
<keyword evidence="3 7" id="KW-0418">Kinase</keyword>
<dbReference type="InterPro" id="IPR053149">
    <property type="entry name" value="TPK"/>
</dbReference>
<dbReference type="InterPro" id="IPR007371">
    <property type="entry name" value="TPK_catalytic"/>
</dbReference>
<name>A0A8I0DV12_9FIRM</name>
<gene>
    <name evidence="7" type="ORF">H8S09_07215</name>
</gene>
<dbReference type="InterPro" id="IPR036759">
    <property type="entry name" value="TPK_catalytic_sf"/>
</dbReference>
<keyword evidence="1 7" id="KW-0808">Transferase</keyword>
<evidence type="ECO:0000313" key="8">
    <source>
        <dbReference type="Proteomes" id="UP000615234"/>
    </source>
</evidence>
<evidence type="ECO:0000256" key="1">
    <source>
        <dbReference type="ARBA" id="ARBA00022679"/>
    </source>
</evidence>
<dbReference type="GO" id="GO:0005524">
    <property type="term" value="F:ATP binding"/>
    <property type="evidence" value="ECO:0007669"/>
    <property type="project" value="UniProtKB-KW"/>
</dbReference>
<dbReference type="InterPro" id="IPR006282">
    <property type="entry name" value="Thi_PPkinase"/>
</dbReference>
<dbReference type="AlphaFoldDB" id="A0A8I0DV12"/>
<reference evidence="7 8" key="1">
    <citation type="submission" date="2020-08" db="EMBL/GenBank/DDBJ databases">
        <title>Genome public.</title>
        <authorList>
            <person name="Liu C."/>
            <person name="Sun Q."/>
        </authorList>
    </citation>
    <scope>NUCLEOTIDE SEQUENCE [LARGE SCALE GENOMIC DNA]</scope>
    <source>
        <strain evidence="7 8">NSJ-10</strain>
    </source>
</reference>